<dbReference type="PROSITE" id="PS52009">
    <property type="entry name" value="GH84"/>
    <property type="match status" value="1"/>
</dbReference>
<evidence type="ECO:0000259" key="2">
    <source>
        <dbReference type="PROSITE" id="PS52009"/>
    </source>
</evidence>
<gene>
    <name evidence="3" type="ORF">IAD22_00245</name>
</gene>
<dbReference type="AlphaFoldDB" id="A0A9D1S7K2"/>
<organism evidence="3 4">
    <name type="scientific">Candidatus Limousia pullorum</name>
    <dbReference type="NCBI Taxonomy" id="2840860"/>
    <lineage>
        <taxon>Bacteria</taxon>
        <taxon>Bacillati</taxon>
        <taxon>Bacillota</taxon>
        <taxon>Clostridia</taxon>
        <taxon>Eubacteriales</taxon>
        <taxon>Oscillospiraceae</taxon>
        <taxon>Oscillospiraceae incertae sedis</taxon>
        <taxon>Candidatus Limousia</taxon>
    </lineage>
</organism>
<dbReference type="Gene3D" id="3.20.20.80">
    <property type="entry name" value="Glycosidases"/>
    <property type="match status" value="1"/>
</dbReference>
<sequence>MDGLKEVIEKGVETKVGFVYAIHPFMNNGINKNNFEEEIQYIIDKFEIFYDMGVRQFALLADDAWSETPLQVMTVNALQDWLDTKEGTYPLVFCPQAYSGYPSQSYFNQFRDGTSIVINGGMSFSTVNERTIKTDAVQKEGYEAYNMVDGKLDTYFASGTEGGYIEYAINKEAGLNPFTFTVIQNSETISNAKVEVKIYGSDDYVELGTLDKSICDFTLDPQTQTVRISWDAGEEFFIHEMFY</sequence>
<evidence type="ECO:0000313" key="3">
    <source>
        <dbReference type="EMBL" id="HIU49432.1"/>
    </source>
</evidence>
<comment type="caution">
    <text evidence="3">The sequence shown here is derived from an EMBL/GenBank/DDBJ whole genome shotgun (WGS) entry which is preliminary data.</text>
</comment>
<feature type="active site" description="Proton donor" evidence="1">
    <location>
        <position position="63"/>
    </location>
</feature>
<name>A0A9D1S7K2_9FIRM</name>
<dbReference type="Proteomes" id="UP000824118">
    <property type="component" value="Unassembled WGS sequence"/>
</dbReference>
<evidence type="ECO:0000256" key="1">
    <source>
        <dbReference type="PROSITE-ProRule" id="PRU01353"/>
    </source>
</evidence>
<dbReference type="InterPro" id="IPR017853">
    <property type="entry name" value="GH"/>
</dbReference>
<dbReference type="EMBL" id="DVNG01000003">
    <property type="protein sequence ID" value="HIU49432.1"/>
    <property type="molecule type" value="Genomic_DNA"/>
</dbReference>
<dbReference type="Gene3D" id="2.60.120.260">
    <property type="entry name" value="Galactose-binding domain-like"/>
    <property type="match status" value="1"/>
</dbReference>
<keyword evidence="1" id="KW-0378">Hydrolase</keyword>
<proteinExistence type="inferred from homology"/>
<dbReference type="InterPro" id="IPR011496">
    <property type="entry name" value="O-GlcNAcase_cat"/>
</dbReference>
<evidence type="ECO:0000313" key="4">
    <source>
        <dbReference type="Proteomes" id="UP000824118"/>
    </source>
</evidence>
<feature type="domain" description="GH84" evidence="2">
    <location>
        <begin position="1"/>
        <end position="209"/>
    </location>
</feature>
<dbReference type="GO" id="GO:0016798">
    <property type="term" value="F:hydrolase activity, acting on glycosyl bonds"/>
    <property type="evidence" value="ECO:0007669"/>
    <property type="project" value="UniProtKB-KW"/>
</dbReference>
<reference evidence="3" key="2">
    <citation type="journal article" date="2021" name="PeerJ">
        <title>Extensive microbial diversity within the chicken gut microbiome revealed by metagenomics and culture.</title>
        <authorList>
            <person name="Gilroy R."/>
            <person name="Ravi A."/>
            <person name="Getino M."/>
            <person name="Pursley I."/>
            <person name="Horton D.L."/>
            <person name="Alikhan N.F."/>
            <person name="Baker D."/>
            <person name="Gharbi K."/>
            <person name="Hall N."/>
            <person name="Watson M."/>
            <person name="Adriaenssens E.M."/>
            <person name="Foster-Nyarko E."/>
            <person name="Jarju S."/>
            <person name="Secka A."/>
            <person name="Antonio M."/>
            <person name="Oren A."/>
            <person name="Chaudhuri R.R."/>
            <person name="La Ragione R."/>
            <person name="Hildebrand F."/>
            <person name="Pallen M.J."/>
        </authorList>
    </citation>
    <scope>NUCLEOTIDE SEQUENCE</scope>
    <source>
        <strain evidence="3">ChiGjej1B1-1684</strain>
    </source>
</reference>
<reference evidence="3" key="1">
    <citation type="submission" date="2020-10" db="EMBL/GenBank/DDBJ databases">
        <authorList>
            <person name="Gilroy R."/>
        </authorList>
    </citation>
    <scope>NUCLEOTIDE SEQUENCE</scope>
    <source>
        <strain evidence="3">ChiGjej1B1-1684</strain>
    </source>
</reference>
<dbReference type="Pfam" id="PF07555">
    <property type="entry name" value="NAGidase"/>
    <property type="match status" value="1"/>
</dbReference>
<comment type="similarity">
    <text evidence="1">Belongs to the glycosyl hydrolase 84 family.</text>
</comment>
<accession>A0A9D1S7K2</accession>
<protein>
    <submittedName>
        <fullName evidence="3">Beta-N-acetylglucosaminidase domain-containing protein</fullName>
    </submittedName>
</protein>
<keyword evidence="1" id="KW-0326">Glycosidase</keyword>
<dbReference type="SUPFAM" id="SSF51445">
    <property type="entry name" value="(Trans)glycosidases"/>
    <property type="match status" value="1"/>
</dbReference>